<dbReference type="InterPro" id="IPR035069">
    <property type="entry name" value="TTHA1013/TTHA0281-like"/>
</dbReference>
<dbReference type="Gene3D" id="3.30.160.250">
    <property type="match status" value="1"/>
</dbReference>
<evidence type="ECO:0008006" key="3">
    <source>
        <dbReference type="Google" id="ProtNLM"/>
    </source>
</evidence>
<proteinExistence type="predicted"/>
<reference evidence="2" key="1">
    <citation type="submission" date="2017-09" db="EMBL/GenBank/DDBJ databases">
        <title>Depth-based differentiation of microbial function through sediment-hosted aquifers and enrichment of novel symbionts in the deep terrestrial subsurface.</title>
        <authorList>
            <person name="Probst A.J."/>
            <person name="Ladd B."/>
            <person name="Jarett J.K."/>
            <person name="Geller-Mcgrath D.E."/>
            <person name="Sieber C.M.K."/>
            <person name="Emerson J.B."/>
            <person name="Anantharaman K."/>
            <person name="Thomas B.C."/>
            <person name="Malmstrom R."/>
            <person name="Stieglmeier M."/>
            <person name="Klingl A."/>
            <person name="Woyke T."/>
            <person name="Ryan C.M."/>
            <person name="Banfield J.F."/>
        </authorList>
    </citation>
    <scope>NUCLEOTIDE SEQUENCE [LARGE SCALE GENOMIC DNA]</scope>
</reference>
<organism evidence="1 2">
    <name type="scientific">Candidatus Roizmanbacteria bacterium CG10_big_fil_rev_8_21_14_0_10_39_12</name>
    <dbReference type="NCBI Taxonomy" id="1974852"/>
    <lineage>
        <taxon>Bacteria</taxon>
        <taxon>Candidatus Roizmaniibacteriota</taxon>
    </lineage>
</organism>
<dbReference type="Proteomes" id="UP000230222">
    <property type="component" value="Unassembled WGS sequence"/>
</dbReference>
<dbReference type="InterPro" id="IPR051404">
    <property type="entry name" value="TA_system_antitoxin"/>
</dbReference>
<accession>A0A2M8KNR2</accession>
<comment type="caution">
    <text evidence="1">The sequence shown here is derived from an EMBL/GenBank/DDBJ whole genome shotgun (WGS) entry which is preliminary data.</text>
</comment>
<name>A0A2M8KNR2_9BACT</name>
<protein>
    <recommendedName>
        <fullName evidence="3">Type II toxin-antitoxin system HicB family antitoxin</fullName>
    </recommendedName>
</protein>
<dbReference type="PANTHER" id="PTHR34504:SF4">
    <property type="entry name" value="ANTITOXIN HICB"/>
    <property type="match status" value="1"/>
</dbReference>
<sequence>MKGKKTLSIAEYELPVTIREEEGVFIAQCPKWKDCFAQGNTLEEAINEISYVASSLIELYQEEDLKIPLKLKKSSEKPSDDMSFTFPLVVSN</sequence>
<evidence type="ECO:0000313" key="1">
    <source>
        <dbReference type="EMBL" id="PJE61566.1"/>
    </source>
</evidence>
<gene>
    <name evidence="1" type="ORF">COU87_03870</name>
</gene>
<evidence type="ECO:0000313" key="2">
    <source>
        <dbReference type="Proteomes" id="UP000230222"/>
    </source>
</evidence>
<dbReference type="PANTHER" id="PTHR34504">
    <property type="entry name" value="ANTITOXIN HICB"/>
    <property type="match status" value="1"/>
</dbReference>
<dbReference type="AlphaFoldDB" id="A0A2M8KNR2"/>
<dbReference type="SUPFAM" id="SSF143100">
    <property type="entry name" value="TTHA1013/TTHA0281-like"/>
    <property type="match status" value="1"/>
</dbReference>
<dbReference type="EMBL" id="PFEC01000070">
    <property type="protein sequence ID" value="PJE61566.1"/>
    <property type="molecule type" value="Genomic_DNA"/>
</dbReference>